<comment type="caution">
    <text evidence="2">The sequence shown here is derived from an EMBL/GenBank/DDBJ whole genome shotgun (WGS) entry which is preliminary data.</text>
</comment>
<dbReference type="Proteomes" id="UP001314170">
    <property type="component" value="Unassembled WGS sequence"/>
</dbReference>
<dbReference type="EMBL" id="CAWUPB010001173">
    <property type="protein sequence ID" value="CAK7349512.1"/>
    <property type="molecule type" value="Genomic_DNA"/>
</dbReference>
<keyword evidence="3" id="KW-1185">Reference proteome</keyword>
<dbReference type="AlphaFoldDB" id="A0AAV1SGF2"/>
<feature type="region of interest" description="Disordered" evidence="1">
    <location>
        <begin position="42"/>
        <end position="113"/>
    </location>
</feature>
<feature type="compositionally biased region" description="Basic and acidic residues" evidence="1">
    <location>
        <begin position="42"/>
        <end position="83"/>
    </location>
</feature>
<sequence>MGSVHRPVPGGLWAIARQCPLGRYWLVVWSCGVRRDSIVRGRGHEVRPSESEEQRFRGDRTGSRSKEDQGSKNKEMRSEEARKTKSQRGTRTTPILGFDVGQLEQSGGDAQSVEVTTDRNMEASGKGDKGGKAIKSIDKIKARLPNDFSMAIANKFALLEEVEEMNHIELEYGETIMEKARVSSDNLRELRTGKIIFISRKMDN</sequence>
<evidence type="ECO:0000313" key="2">
    <source>
        <dbReference type="EMBL" id="CAK7349512.1"/>
    </source>
</evidence>
<feature type="compositionally biased region" description="Polar residues" evidence="1">
    <location>
        <begin position="103"/>
        <end position="113"/>
    </location>
</feature>
<organism evidence="2 3">
    <name type="scientific">Dovyalis caffra</name>
    <dbReference type="NCBI Taxonomy" id="77055"/>
    <lineage>
        <taxon>Eukaryota</taxon>
        <taxon>Viridiplantae</taxon>
        <taxon>Streptophyta</taxon>
        <taxon>Embryophyta</taxon>
        <taxon>Tracheophyta</taxon>
        <taxon>Spermatophyta</taxon>
        <taxon>Magnoliopsida</taxon>
        <taxon>eudicotyledons</taxon>
        <taxon>Gunneridae</taxon>
        <taxon>Pentapetalae</taxon>
        <taxon>rosids</taxon>
        <taxon>fabids</taxon>
        <taxon>Malpighiales</taxon>
        <taxon>Salicaceae</taxon>
        <taxon>Flacourtieae</taxon>
        <taxon>Dovyalis</taxon>
    </lineage>
</organism>
<gene>
    <name evidence="2" type="ORF">DCAF_LOCUS22230</name>
</gene>
<name>A0AAV1SGF2_9ROSI</name>
<reference evidence="2 3" key="1">
    <citation type="submission" date="2024-01" db="EMBL/GenBank/DDBJ databases">
        <authorList>
            <person name="Waweru B."/>
        </authorList>
    </citation>
    <scope>NUCLEOTIDE SEQUENCE [LARGE SCALE GENOMIC DNA]</scope>
</reference>
<accession>A0AAV1SGF2</accession>
<evidence type="ECO:0000313" key="3">
    <source>
        <dbReference type="Proteomes" id="UP001314170"/>
    </source>
</evidence>
<proteinExistence type="predicted"/>
<evidence type="ECO:0000256" key="1">
    <source>
        <dbReference type="SAM" id="MobiDB-lite"/>
    </source>
</evidence>
<protein>
    <submittedName>
        <fullName evidence="2">Uncharacterized protein</fullName>
    </submittedName>
</protein>